<proteinExistence type="predicted"/>
<gene>
    <name evidence="1" type="ORF">rCG_23325</name>
</gene>
<organism evidence="1 2">
    <name type="scientific">Rattus norvegicus</name>
    <name type="common">Rat</name>
    <dbReference type="NCBI Taxonomy" id="10116"/>
    <lineage>
        <taxon>Eukaryota</taxon>
        <taxon>Metazoa</taxon>
        <taxon>Chordata</taxon>
        <taxon>Craniata</taxon>
        <taxon>Vertebrata</taxon>
        <taxon>Euteleostomi</taxon>
        <taxon>Mammalia</taxon>
        <taxon>Eutheria</taxon>
        <taxon>Euarchontoglires</taxon>
        <taxon>Glires</taxon>
        <taxon>Rodentia</taxon>
        <taxon>Myomorpha</taxon>
        <taxon>Muroidea</taxon>
        <taxon>Muridae</taxon>
        <taxon>Murinae</taxon>
        <taxon>Rattus</taxon>
    </lineage>
</organism>
<evidence type="ECO:0000313" key="1">
    <source>
        <dbReference type="EMBL" id="EDL97948.1"/>
    </source>
</evidence>
<dbReference type="AlphaFoldDB" id="A6JQ31"/>
<dbReference type="Proteomes" id="UP000234681">
    <property type="component" value="Chromosome 14"/>
</dbReference>
<reference evidence="2" key="1">
    <citation type="submission" date="2005-09" db="EMBL/GenBank/DDBJ databases">
        <authorList>
            <person name="Mural R.J."/>
            <person name="Li P.W."/>
            <person name="Adams M.D."/>
            <person name="Amanatides P.G."/>
            <person name="Baden-Tillson H."/>
            <person name="Barnstead M."/>
            <person name="Chin S.H."/>
            <person name="Dew I."/>
            <person name="Evans C.A."/>
            <person name="Ferriera S."/>
            <person name="Flanigan M."/>
            <person name="Fosler C."/>
            <person name="Glodek A."/>
            <person name="Gu Z."/>
            <person name="Holt R.A."/>
            <person name="Jennings D."/>
            <person name="Kraft C.L."/>
            <person name="Lu F."/>
            <person name="Nguyen T."/>
            <person name="Nusskern D.R."/>
            <person name="Pfannkoch C.M."/>
            <person name="Sitter C."/>
            <person name="Sutton G.G."/>
            <person name="Venter J.C."/>
            <person name="Wang Z."/>
            <person name="Woodage T."/>
            <person name="Zheng X.H."/>
            <person name="Zhong F."/>
        </authorList>
    </citation>
    <scope>NUCLEOTIDE SEQUENCE [LARGE SCALE GENOMIC DNA]</scope>
    <source>
        <strain>BN</strain>
        <strain evidence="2">Sprague-Dawley</strain>
    </source>
</reference>
<sequence length="27" mass="3010">MHMDLPFNSSSTLKSDLLGSFREVGKI</sequence>
<name>A6JQ31_RAT</name>
<accession>A6JQ31</accession>
<evidence type="ECO:0000313" key="2">
    <source>
        <dbReference type="Proteomes" id="UP000234681"/>
    </source>
</evidence>
<dbReference type="EMBL" id="CH473996">
    <property type="protein sequence ID" value="EDL97948.1"/>
    <property type="molecule type" value="Genomic_DNA"/>
</dbReference>
<protein>
    <submittedName>
        <fullName evidence="1">RCG23325</fullName>
    </submittedName>
</protein>